<evidence type="ECO:0000313" key="2">
    <source>
        <dbReference type="Proteomes" id="UP001168877"/>
    </source>
</evidence>
<reference evidence="1" key="1">
    <citation type="journal article" date="2022" name="Plant J.">
        <title>Strategies of tolerance reflected in two North American maple genomes.</title>
        <authorList>
            <person name="McEvoy S.L."/>
            <person name="Sezen U.U."/>
            <person name="Trouern-Trend A."/>
            <person name="McMahon S.M."/>
            <person name="Schaberg P.G."/>
            <person name="Yang J."/>
            <person name="Wegrzyn J.L."/>
            <person name="Swenson N.G."/>
        </authorList>
    </citation>
    <scope>NUCLEOTIDE SEQUENCE</scope>
    <source>
        <strain evidence="1">NS2018</strain>
    </source>
</reference>
<comment type="caution">
    <text evidence="1">The sequence shown here is derived from an EMBL/GenBank/DDBJ whole genome shotgun (WGS) entry which is preliminary data.</text>
</comment>
<dbReference type="Proteomes" id="UP001168877">
    <property type="component" value="Unassembled WGS sequence"/>
</dbReference>
<dbReference type="EMBL" id="JAUESC010000002">
    <property type="protein sequence ID" value="KAK0605207.1"/>
    <property type="molecule type" value="Genomic_DNA"/>
</dbReference>
<proteinExistence type="predicted"/>
<reference evidence="1" key="2">
    <citation type="submission" date="2023-06" db="EMBL/GenBank/DDBJ databases">
        <authorList>
            <person name="Swenson N.G."/>
            <person name="Wegrzyn J.L."/>
            <person name="Mcevoy S.L."/>
        </authorList>
    </citation>
    <scope>NUCLEOTIDE SEQUENCE</scope>
    <source>
        <strain evidence="1">NS2018</strain>
        <tissue evidence="1">Leaf</tissue>
    </source>
</reference>
<evidence type="ECO:0000313" key="1">
    <source>
        <dbReference type="EMBL" id="KAK0605207.1"/>
    </source>
</evidence>
<dbReference type="AlphaFoldDB" id="A0AA39TDV1"/>
<keyword evidence="2" id="KW-1185">Reference proteome</keyword>
<protein>
    <submittedName>
        <fullName evidence="1">Uncharacterized protein</fullName>
    </submittedName>
</protein>
<name>A0AA39TDV1_ACESA</name>
<sequence>MVVFEAIGAGIRRFGVSIFYLIVGLSDNVMMVEVAGRGNSGDQRPGEAAIEIGGWGKAILDGRGDIWYNIYSYDHDRLQMEPYSFLAYRLELATLVEEQLQNILP</sequence>
<organism evidence="1 2">
    <name type="scientific">Acer saccharum</name>
    <name type="common">Sugar maple</name>
    <dbReference type="NCBI Taxonomy" id="4024"/>
    <lineage>
        <taxon>Eukaryota</taxon>
        <taxon>Viridiplantae</taxon>
        <taxon>Streptophyta</taxon>
        <taxon>Embryophyta</taxon>
        <taxon>Tracheophyta</taxon>
        <taxon>Spermatophyta</taxon>
        <taxon>Magnoliopsida</taxon>
        <taxon>eudicotyledons</taxon>
        <taxon>Gunneridae</taxon>
        <taxon>Pentapetalae</taxon>
        <taxon>rosids</taxon>
        <taxon>malvids</taxon>
        <taxon>Sapindales</taxon>
        <taxon>Sapindaceae</taxon>
        <taxon>Hippocastanoideae</taxon>
        <taxon>Acereae</taxon>
        <taxon>Acer</taxon>
    </lineage>
</organism>
<gene>
    <name evidence="1" type="ORF">LWI29_024200</name>
</gene>
<accession>A0AA39TDV1</accession>